<name>A0A8H5KHD9_9HYPO</name>
<sequence length="678" mass="76060">MIATINGDTKNNRKGHPTEVRIPDMFGSIMSATPVVNPHHVKVKAAADAFIAEAPTDVDVAAEKEIRHTLAVLEDGSEIPDKEQHPLRYLFRTIWDRVKQTQFKITHKRYLDGLLRQVEATRDGNGQPRTEEDYIRMRRKTVGGYPCINLIAHNDIVSYKKDVKSGIEHNFVTVLKKNGFTTQQAMDRAGELQDDCYRRWYLALASMPIWGESIDREVLRYIEACHSFPLGDLLWSFQTGRQKESPKLEVAIAGGGIAGLITAIALLKHPNVNVQVYERAPEFKEIGASIALGPNGLRTLDRLDVQNALTEGFAQRQKSGYPMIYRHWKTGEVIDYDVHSTVQSKKHATARFHRAHLHQALLENLPEGIVHLGKTTVDVKADPDEGATLYFEDGTSATADIVIGADGLRSKVRKTFVPEHELHWTGWVAFRAVFDANRLKGVEYPEDAAHWAGHETTFFHSHLGKGLFTIVGGYHADPKDPKSPGQDAKWDEDGSVEEFKRLYQHWNPTIRAFIDATPYVKLFPNYAGAALGTWSFSNRVALVGDAAHTHGGSFAAGGSLAIDDAYALYRSLDHVWPPSSKQTGKPTKAQIAQVFELYEATRKPHLDKLLSIVHKNISGQKSNIERATTETDEQLRRRVKDRMNPSWISEHDVIAAFERAVEKIEGLEKTAEEPRARL</sequence>
<protein>
    <submittedName>
        <fullName evidence="7">Monooxygenase FAD-binding protein</fullName>
    </submittedName>
</protein>
<feature type="domain" description="FAD-binding" evidence="6">
    <location>
        <begin position="248"/>
        <end position="575"/>
    </location>
</feature>
<comment type="similarity">
    <text evidence="1">Belongs to the paxM FAD-dependent monooxygenase family.</text>
</comment>
<dbReference type="SUPFAM" id="SSF48576">
    <property type="entry name" value="Terpenoid synthases"/>
    <property type="match status" value="1"/>
</dbReference>
<dbReference type="PANTHER" id="PTHR13789">
    <property type="entry name" value="MONOOXYGENASE"/>
    <property type="match status" value="1"/>
</dbReference>
<dbReference type="PRINTS" id="PR00420">
    <property type="entry name" value="RNGMNOXGNASE"/>
</dbReference>
<proteinExistence type="inferred from homology"/>
<evidence type="ECO:0000256" key="5">
    <source>
        <dbReference type="ARBA" id="ARBA00023033"/>
    </source>
</evidence>
<dbReference type="Gene3D" id="3.50.50.60">
    <property type="entry name" value="FAD/NAD(P)-binding domain"/>
    <property type="match status" value="1"/>
</dbReference>
<comment type="caution">
    <text evidence="7">The sequence shown here is derived from an EMBL/GenBank/DDBJ whole genome shotgun (WGS) entry which is preliminary data.</text>
</comment>
<dbReference type="SUPFAM" id="SSF51905">
    <property type="entry name" value="FAD/NAD(P)-binding domain"/>
    <property type="match status" value="1"/>
</dbReference>
<dbReference type="InterPro" id="IPR008949">
    <property type="entry name" value="Isoprenoid_synthase_dom_sf"/>
</dbReference>
<dbReference type="Pfam" id="PF19086">
    <property type="entry name" value="Terpene_syn_C_2"/>
    <property type="match status" value="2"/>
</dbReference>
<keyword evidence="3" id="KW-0274">FAD</keyword>
<dbReference type="InterPro" id="IPR002938">
    <property type="entry name" value="FAD-bd"/>
</dbReference>
<evidence type="ECO:0000259" key="6">
    <source>
        <dbReference type="Pfam" id="PF01494"/>
    </source>
</evidence>
<accession>A0A8H5KHD9</accession>
<dbReference type="PANTHER" id="PTHR13789:SF309">
    <property type="entry name" value="PUTATIVE (AFU_ORTHOLOGUE AFUA_6G14510)-RELATED"/>
    <property type="match status" value="1"/>
</dbReference>
<dbReference type="GO" id="GO:0004497">
    <property type="term" value="F:monooxygenase activity"/>
    <property type="evidence" value="ECO:0007669"/>
    <property type="project" value="UniProtKB-KW"/>
</dbReference>
<dbReference type="SUPFAM" id="SSF54373">
    <property type="entry name" value="FAD-linked reductases, C-terminal domain"/>
    <property type="match status" value="1"/>
</dbReference>
<dbReference type="InterPro" id="IPR050493">
    <property type="entry name" value="FAD-dep_Monooxygenase_BioMet"/>
</dbReference>
<dbReference type="Pfam" id="PF01494">
    <property type="entry name" value="FAD_binding_3"/>
    <property type="match status" value="1"/>
</dbReference>
<evidence type="ECO:0000256" key="4">
    <source>
        <dbReference type="ARBA" id="ARBA00023002"/>
    </source>
</evidence>
<evidence type="ECO:0000256" key="3">
    <source>
        <dbReference type="ARBA" id="ARBA00022827"/>
    </source>
</evidence>
<dbReference type="Proteomes" id="UP000544095">
    <property type="component" value="Unassembled WGS sequence"/>
</dbReference>
<evidence type="ECO:0000256" key="2">
    <source>
        <dbReference type="ARBA" id="ARBA00022630"/>
    </source>
</evidence>
<evidence type="ECO:0000313" key="8">
    <source>
        <dbReference type="Proteomes" id="UP000544095"/>
    </source>
</evidence>
<organism evidence="7 8">
    <name type="scientific">Fusarium pseudoanthophilum</name>
    <dbReference type="NCBI Taxonomy" id="48495"/>
    <lineage>
        <taxon>Eukaryota</taxon>
        <taxon>Fungi</taxon>
        <taxon>Dikarya</taxon>
        <taxon>Ascomycota</taxon>
        <taxon>Pezizomycotina</taxon>
        <taxon>Sordariomycetes</taxon>
        <taxon>Hypocreomycetidae</taxon>
        <taxon>Hypocreales</taxon>
        <taxon>Nectriaceae</taxon>
        <taxon>Fusarium</taxon>
        <taxon>Fusarium fujikuroi species complex</taxon>
    </lineage>
</organism>
<dbReference type="AlphaFoldDB" id="A0A8H5KHD9"/>
<keyword evidence="8" id="KW-1185">Reference proteome</keyword>
<evidence type="ECO:0000256" key="1">
    <source>
        <dbReference type="ARBA" id="ARBA00007992"/>
    </source>
</evidence>
<dbReference type="EMBL" id="JAAOAR010001009">
    <property type="protein sequence ID" value="KAF5572056.1"/>
    <property type="molecule type" value="Genomic_DNA"/>
</dbReference>
<reference evidence="7 8" key="1">
    <citation type="submission" date="2020-05" db="EMBL/GenBank/DDBJ databases">
        <title>Identification and distribution of gene clusters putatively required for synthesis of sphingolipid metabolism inhibitors in phylogenetically diverse species of the filamentous fungus Fusarium.</title>
        <authorList>
            <person name="Kim H.-S."/>
            <person name="Busman M."/>
            <person name="Brown D.W."/>
            <person name="Divon H."/>
            <person name="Uhlig S."/>
            <person name="Proctor R.H."/>
        </authorList>
    </citation>
    <scope>NUCLEOTIDE SEQUENCE [LARGE SCALE GENOMIC DNA]</scope>
    <source>
        <strain evidence="7 8">NRRL 25211</strain>
    </source>
</reference>
<dbReference type="InterPro" id="IPR036188">
    <property type="entry name" value="FAD/NAD-bd_sf"/>
</dbReference>
<gene>
    <name evidence="7" type="ORF">FPANT_13382</name>
</gene>
<keyword evidence="4" id="KW-0560">Oxidoreductase</keyword>
<evidence type="ECO:0000313" key="7">
    <source>
        <dbReference type="EMBL" id="KAF5572056.1"/>
    </source>
</evidence>
<keyword evidence="2" id="KW-0285">Flavoprotein</keyword>
<keyword evidence="5 7" id="KW-0503">Monooxygenase</keyword>
<dbReference type="GO" id="GO:0071949">
    <property type="term" value="F:FAD binding"/>
    <property type="evidence" value="ECO:0007669"/>
    <property type="project" value="InterPro"/>
</dbReference>
<dbReference type="Gene3D" id="1.10.600.10">
    <property type="entry name" value="Farnesyl Diphosphate Synthase"/>
    <property type="match status" value="2"/>
</dbReference>